<dbReference type="Proteomes" id="UP000296352">
    <property type="component" value="Chromosome"/>
</dbReference>
<dbReference type="InterPro" id="IPR032465">
    <property type="entry name" value="ACMSD"/>
</dbReference>
<accession>A0A4P7QER2</accession>
<dbReference type="GO" id="GO:0019748">
    <property type="term" value="P:secondary metabolic process"/>
    <property type="evidence" value="ECO:0007669"/>
    <property type="project" value="TreeGrafter"/>
</dbReference>
<evidence type="ECO:0000256" key="5">
    <source>
        <dbReference type="ARBA" id="ARBA00021214"/>
    </source>
</evidence>
<reference evidence="12 13" key="1">
    <citation type="submission" date="2019-04" db="EMBL/GenBank/DDBJ databases">
        <title>Corynebacterium endometrii sp. nov., isolated from the uterus of a cow with endometritis.</title>
        <authorList>
            <person name="Ballas P."/>
            <person name="Ruckert C."/>
            <person name="Wagener K."/>
            <person name="Drillich M."/>
            <person name="Kaempfer P."/>
            <person name="Busse H.-J."/>
            <person name="Ehling-Schulz M."/>
        </authorList>
    </citation>
    <scope>NUCLEOTIDE SEQUENCE [LARGE SCALE GENOMIC DNA]</scope>
    <source>
        <strain evidence="12 13">LMM-1653</strain>
    </source>
</reference>
<dbReference type="GO" id="GO:0046872">
    <property type="term" value="F:metal ion binding"/>
    <property type="evidence" value="ECO:0007669"/>
    <property type="project" value="UniProtKB-KW"/>
</dbReference>
<dbReference type="Pfam" id="PF04909">
    <property type="entry name" value="Amidohydro_2"/>
    <property type="match status" value="1"/>
</dbReference>
<dbReference type="GO" id="GO:0001760">
    <property type="term" value="F:aminocarboxymuconate-semialdehyde decarboxylase activity"/>
    <property type="evidence" value="ECO:0007669"/>
    <property type="project" value="UniProtKB-EC"/>
</dbReference>
<dbReference type="EMBL" id="CP039247">
    <property type="protein sequence ID" value="QCB27989.1"/>
    <property type="molecule type" value="Genomic_DNA"/>
</dbReference>
<evidence type="ECO:0000259" key="11">
    <source>
        <dbReference type="Pfam" id="PF04909"/>
    </source>
</evidence>
<dbReference type="OrthoDB" id="8673349at2"/>
<evidence type="ECO:0000313" key="12">
    <source>
        <dbReference type="EMBL" id="QCB27989.1"/>
    </source>
</evidence>
<comment type="similarity">
    <text evidence="2">Belongs to the metallo-dependent hydrolases superfamily. ACMSD family.</text>
</comment>
<keyword evidence="8" id="KW-0862">Zinc</keyword>
<dbReference type="KEGG" id="cee:CENDO_03475"/>
<keyword evidence="6" id="KW-0479">Metal-binding</keyword>
<evidence type="ECO:0000256" key="1">
    <source>
        <dbReference type="ARBA" id="ARBA00005079"/>
    </source>
</evidence>
<dbReference type="AlphaFoldDB" id="A0A4P7QER2"/>
<gene>
    <name evidence="12" type="ORF">CENDO_03475</name>
</gene>
<evidence type="ECO:0000313" key="13">
    <source>
        <dbReference type="Proteomes" id="UP000296352"/>
    </source>
</evidence>
<evidence type="ECO:0000256" key="9">
    <source>
        <dbReference type="ARBA" id="ARBA00023239"/>
    </source>
</evidence>
<keyword evidence="7" id="KW-0210">Decarboxylase</keyword>
<keyword evidence="9" id="KW-0456">Lyase</keyword>
<dbReference type="PANTHER" id="PTHR21240">
    <property type="entry name" value="2-AMINO-3-CARBOXYLMUCONATE-6-SEMIALDEHYDE DECARBOXYLASE"/>
    <property type="match status" value="1"/>
</dbReference>
<feature type="domain" description="Amidohydrolase-related" evidence="11">
    <location>
        <begin position="7"/>
        <end position="335"/>
    </location>
</feature>
<evidence type="ECO:0000256" key="3">
    <source>
        <dbReference type="ARBA" id="ARBA00011245"/>
    </source>
</evidence>
<proteinExistence type="inferred from homology"/>
<keyword evidence="13" id="KW-1185">Reference proteome</keyword>
<evidence type="ECO:0000256" key="4">
    <source>
        <dbReference type="ARBA" id="ARBA00012365"/>
    </source>
</evidence>
<organism evidence="12 13">
    <name type="scientific">Corynebacterium endometrii</name>
    <dbReference type="NCBI Taxonomy" id="2488819"/>
    <lineage>
        <taxon>Bacteria</taxon>
        <taxon>Bacillati</taxon>
        <taxon>Actinomycetota</taxon>
        <taxon>Actinomycetes</taxon>
        <taxon>Mycobacteriales</taxon>
        <taxon>Corynebacteriaceae</taxon>
        <taxon>Corynebacterium</taxon>
    </lineage>
</organism>
<evidence type="ECO:0000256" key="8">
    <source>
        <dbReference type="ARBA" id="ARBA00022833"/>
    </source>
</evidence>
<protein>
    <recommendedName>
        <fullName evidence="5">2-amino-3-carboxymuconate-6-semialdehyde decarboxylase</fullName>
        <ecNumber evidence="4">4.1.1.45</ecNumber>
    </recommendedName>
    <alternativeName>
        <fullName evidence="10">Picolinate carboxylase</fullName>
    </alternativeName>
</protein>
<comment type="pathway">
    <text evidence="1">Secondary metabolite metabolism; quinolate metabolism.</text>
</comment>
<evidence type="ECO:0000256" key="2">
    <source>
        <dbReference type="ARBA" id="ARBA00005871"/>
    </source>
</evidence>
<comment type="subunit">
    <text evidence="3">Monomer.</text>
</comment>
<dbReference type="InterPro" id="IPR006680">
    <property type="entry name" value="Amidohydro-rel"/>
</dbReference>
<dbReference type="GO" id="GO:0016787">
    <property type="term" value="F:hydrolase activity"/>
    <property type="evidence" value="ECO:0007669"/>
    <property type="project" value="UniProtKB-KW"/>
</dbReference>
<dbReference type="SUPFAM" id="SSF51556">
    <property type="entry name" value="Metallo-dependent hydrolases"/>
    <property type="match status" value="1"/>
</dbReference>
<dbReference type="RefSeq" id="WP_136140790.1">
    <property type="nucleotide sequence ID" value="NZ_CP039247.1"/>
</dbReference>
<dbReference type="Gene3D" id="3.20.20.140">
    <property type="entry name" value="Metal-dependent hydrolases"/>
    <property type="match status" value="1"/>
</dbReference>
<evidence type="ECO:0000256" key="10">
    <source>
        <dbReference type="ARBA" id="ARBA00031120"/>
    </source>
</evidence>
<dbReference type="InterPro" id="IPR032466">
    <property type="entry name" value="Metal_Hydrolase"/>
</dbReference>
<dbReference type="GO" id="GO:0005829">
    <property type="term" value="C:cytosol"/>
    <property type="evidence" value="ECO:0007669"/>
    <property type="project" value="TreeGrafter"/>
</dbReference>
<name>A0A4P7QER2_9CORY</name>
<evidence type="ECO:0000256" key="7">
    <source>
        <dbReference type="ARBA" id="ARBA00022793"/>
    </source>
</evidence>
<keyword evidence="12" id="KW-0378">Hydrolase</keyword>
<dbReference type="EC" id="4.1.1.45" evidence="4"/>
<dbReference type="PANTHER" id="PTHR21240:SF27">
    <property type="entry name" value="2-AMINO-3-CARBOXYMUCONATE-6-SEMIALDEHYDE DECARBOXYLASE"/>
    <property type="match status" value="1"/>
</dbReference>
<sequence length="336" mass="37861">MNTSPVIDIHAHFVPKGWDDLGQATGQPEKPWPWLRVDSEREAMMMVGEEEFRPITDNSWNAQLRLEEMDADQVDVQVMSPTPLFFTYEESGKTAATIARIFNDLALEIAEEGEGRLIPFCQVPLQDTAEAIKELDRCIDNGHKGVEIGNHVGDRDLDDEGIVEFLAHCAERDVPVFVHPWDMAESPRLNRWMARWLAGMPQETHLSIISLILGGAFDKLPKSLKLCFAHSGGSFPYWLGRFENAWHRRPDLIATSEHPPSHYVDRFSVDTVVFQEPSLRLLLDVMGPERVMLGSDYPYPLGETPVGNLVRGADFLTEEQTQAILGGNAQRFLGLK</sequence>
<evidence type="ECO:0000256" key="6">
    <source>
        <dbReference type="ARBA" id="ARBA00022723"/>
    </source>
</evidence>